<evidence type="ECO:0000313" key="2">
    <source>
        <dbReference type="EMBL" id="CDQ97570.1"/>
    </source>
</evidence>
<organism evidence="2 3">
    <name type="scientific">Oncorhynchus mykiss</name>
    <name type="common">Rainbow trout</name>
    <name type="synonym">Salmo gairdneri</name>
    <dbReference type="NCBI Taxonomy" id="8022"/>
    <lineage>
        <taxon>Eukaryota</taxon>
        <taxon>Metazoa</taxon>
        <taxon>Chordata</taxon>
        <taxon>Craniata</taxon>
        <taxon>Vertebrata</taxon>
        <taxon>Euteleostomi</taxon>
        <taxon>Actinopterygii</taxon>
        <taxon>Neopterygii</taxon>
        <taxon>Teleostei</taxon>
        <taxon>Protacanthopterygii</taxon>
        <taxon>Salmoniformes</taxon>
        <taxon>Salmonidae</taxon>
        <taxon>Salmoninae</taxon>
        <taxon>Oncorhynchus</taxon>
    </lineage>
</organism>
<dbReference type="GO" id="GO:0006047">
    <property type="term" value="P:UDP-N-acetylglucosamine metabolic process"/>
    <property type="evidence" value="ECO:0007669"/>
    <property type="project" value="TreeGrafter"/>
</dbReference>
<dbReference type="Gene3D" id="3.60.20.10">
    <property type="entry name" value="Glutamine Phosphoribosylpyrophosphate, subunit 1, domain 1"/>
    <property type="match status" value="1"/>
</dbReference>
<dbReference type="PaxDb" id="8022-A0A060Z8E0"/>
<accession>A0A060Z8E0</accession>
<sequence>RGSPLLIGVRSKYELSAEHIPIQYNSAPYYFVLRDCAVTPVSTERQGAAEPVGLFKEGVQDKNSHNRPDKPDNSTAVNSAGDGKAVEYYFASDASAIIEHTNKVIYLEDDDIAAVVGGKLSLHRLNSLAGENPVRAIQTLQMELQEIMKGQRLIIGLIAVATWEFTWSRI</sequence>
<dbReference type="AlphaFoldDB" id="A0A060Z8E0"/>
<dbReference type="GO" id="GO:0006487">
    <property type="term" value="P:protein N-linked glycosylation"/>
    <property type="evidence" value="ECO:0007669"/>
    <property type="project" value="TreeGrafter"/>
</dbReference>
<feature type="non-terminal residue" evidence="2">
    <location>
        <position position="1"/>
    </location>
</feature>
<evidence type="ECO:0000256" key="1">
    <source>
        <dbReference type="SAM" id="MobiDB-lite"/>
    </source>
</evidence>
<dbReference type="PANTHER" id="PTHR10937">
    <property type="entry name" value="GLUCOSAMINE--FRUCTOSE-6-PHOSPHATE AMINOTRANSFERASE, ISOMERIZING"/>
    <property type="match status" value="1"/>
</dbReference>
<dbReference type="STRING" id="8022.A0A060Z8E0"/>
<gene>
    <name evidence="2" type="ORF">GSONMT00013523001</name>
</gene>
<feature type="region of interest" description="Disordered" evidence="1">
    <location>
        <begin position="58"/>
        <end position="79"/>
    </location>
</feature>
<dbReference type="Proteomes" id="UP000193380">
    <property type="component" value="Unassembled WGS sequence"/>
</dbReference>
<dbReference type="PANTHER" id="PTHR10937:SF10">
    <property type="entry name" value="GLUTAMINE--FRUCTOSE-6-PHOSPHATE AMINOTRANSFERASE [ISOMERIZING] 2"/>
    <property type="match status" value="1"/>
</dbReference>
<dbReference type="GO" id="GO:0006002">
    <property type="term" value="P:fructose 6-phosphate metabolic process"/>
    <property type="evidence" value="ECO:0007669"/>
    <property type="project" value="TreeGrafter"/>
</dbReference>
<feature type="compositionally biased region" description="Basic and acidic residues" evidence="1">
    <location>
        <begin position="58"/>
        <end position="72"/>
    </location>
</feature>
<reference evidence="2" key="1">
    <citation type="journal article" date="2014" name="Nat. Commun.">
        <title>The rainbow trout genome provides novel insights into evolution after whole-genome duplication in vertebrates.</title>
        <authorList>
            <person name="Berthelot C."/>
            <person name="Brunet F."/>
            <person name="Chalopin D."/>
            <person name="Juanchich A."/>
            <person name="Bernard M."/>
            <person name="Noel B."/>
            <person name="Bento P."/>
            <person name="Da Silva C."/>
            <person name="Labadie K."/>
            <person name="Alberti A."/>
            <person name="Aury J.M."/>
            <person name="Louis A."/>
            <person name="Dehais P."/>
            <person name="Bardou P."/>
            <person name="Montfort J."/>
            <person name="Klopp C."/>
            <person name="Cabau C."/>
            <person name="Gaspin C."/>
            <person name="Thorgaard G.H."/>
            <person name="Boussaha M."/>
            <person name="Quillet E."/>
            <person name="Guyomard R."/>
            <person name="Galiana D."/>
            <person name="Bobe J."/>
            <person name="Volff J.N."/>
            <person name="Genet C."/>
            <person name="Wincker P."/>
            <person name="Jaillon O."/>
            <person name="Roest Crollius H."/>
            <person name="Guiguen Y."/>
        </authorList>
    </citation>
    <scope>NUCLEOTIDE SEQUENCE [LARGE SCALE GENOMIC DNA]</scope>
</reference>
<dbReference type="EMBL" id="FR931700">
    <property type="protein sequence ID" value="CDQ97570.1"/>
    <property type="molecule type" value="Genomic_DNA"/>
</dbReference>
<reference evidence="2" key="2">
    <citation type="submission" date="2014-03" db="EMBL/GenBank/DDBJ databases">
        <authorList>
            <person name="Genoscope - CEA"/>
        </authorList>
    </citation>
    <scope>NUCLEOTIDE SEQUENCE</scope>
</reference>
<protein>
    <submittedName>
        <fullName evidence="2">Uncharacterized protein</fullName>
    </submittedName>
</protein>
<dbReference type="GO" id="GO:0004360">
    <property type="term" value="F:glutamine-fructose-6-phosphate transaminase (isomerizing) activity"/>
    <property type="evidence" value="ECO:0007669"/>
    <property type="project" value="TreeGrafter"/>
</dbReference>
<evidence type="ECO:0000313" key="3">
    <source>
        <dbReference type="Proteomes" id="UP000193380"/>
    </source>
</evidence>
<name>A0A060Z8E0_ONCMY</name>
<proteinExistence type="predicted"/>
<dbReference type="InterPro" id="IPR029055">
    <property type="entry name" value="Ntn_hydrolases_N"/>
</dbReference>